<dbReference type="InterPro" id="IPR036770">
    <property type="entry name" value="Ankyrin_rpt-contain_sf"/>
</dbReference>
<sequence>MIWEKIIFVLLIRAMEALAYLENMKKMQAALIEFIDDANNIEENYQNFISAIEDLKIKSHRHDFKLLTKIFSNIIQNHHVSPIFYDQIEKILLYFKEELTQYLSNNEIIDIFKGNKRILLFLFDEQIARIDEYAFQVITSPKYKARKYNKFFFSEIKQFLSNIVISNLKIPRDYDEKRGSLSEQDMVLKIIQNDNLDEFIKKKISISMQRKITIFETNFFLCKKEKISLIEYAAFYGSIEIFKYLLEKGQKVNTDIWIPAIHGNNLDLIKILENNDIKPNKALSKKLLKESIKCHHDEITNYILNNYLPNNETRNLNEWALKYYNFLAFQNNFENETIFPQLCKYDYYSFVEILMKTKNININAIIEENNTKIIINFI</sequence>
<feature type="signal peptide" evidence="2">
    <location>
        <begin position="1"/>
        <end position="19"/>
    </location>
</feature>
<proteinExistence type="predicted"/>
<evidence type="ECO:0000313" key="3">
    <source>
        <dbReference type="EMBL" id="KAK8881291.1"/>
    </source>
</evidence>
<evidence type="ECO:0000256" key="2">
    <source>
        <dbReference type="SAM" id="SignalP"/>
    </source>
</evidence>
<dbReference type="Proteomes" id="UP001470230">
    <property type="component" value="Unassembled WGS sequence"/>
</dbReference>
<dbReference type="EMBL" id="JAPFFF010000010">
    <property type="protein sequence ID" value="KAK8881291.1"/>
    <property type="molecule type" value="Genomic_DNA"/>
</dbReference>
<feature type="chain" id="PRO_5046343042" description="DUF3447 domain-containing protein" evidence="2">
    <location>
        <begin position="20"/>
        <end position="378"/>
    </location>
</feature>
<keyword evidence="1" id="KW-0175">Coiled coil</keyword>
<dbReference type="PANTHER" id="PTHR24159:SF5">
    <property type="entry name" value="ANK_REP_REGION DOMAIN-CONTAINING PROTEIN"/>
    <property type="match status" value="1"/>
</dbReference>
<feature type="coiled-coil region" evidence="1">
    <location>
        <begin position="24"/>
        <end position="58"/>
    </location>
</feature>
<reference evidence="3 4" key="1">
    <citation type="submission" date="2024-04" db="EMBL/GenBank/DDBJ databases">
        <title>Tritrichomonas musculus Genome.</title>
        <authorList>
            <person name="Alves-Ferreira E."/>
            <person name="Grigg M."/>
            <person name="Lorenzi H."/>
            <person name="Galac M."/>
        </authorList>
    </citation>
    <scope>NUCLEOTIDE SEQUENCE [LARGE SCALE GENOMIC DNA]</scope>
    <source>
        <strain evidence="3 4">EAF2021</strain>
    </source>
</reference>
<dbReference type="SUPFAM" id="SSF48403">
    <property type="entry name" value="Ankyrin repeat"/>
    <property type="match status" value="1"/>
</dbReference>
<dbReference type="Gene3D" id="1.25.40.20">
    <property type="entry name" value="Ankyrin repeat-containing domain"/>
    <property type="match status" value="1"/>
</dbReference>
<keyword evidence="2" id="KW-0732">Signal</keyword>
<evidence type="ECO:0000313" key="4">
    <source>
        <dbReference type="Proteomes" id="UP001470230"/>
    </source>
</evidence>
<protein>
    <recommendedName>
        <fullName evidence="5">DUF3447 domain-containing protein</fullName>
    </recommendedName>
</protein>
<gene>
    <name evidence="3" type="ORF">M9Y10_004026</name>
</gene>
<evidence type="ECO:0008006" key="5">
    <source>
        <dbReference type="Google" id="ProtNLM"/>
    </source>
</evidence>
<comment type="caution">
    <text evidence="3">The sequence shown here is derived from an EMBL/GenBank/DDBJ whole genome shotgun (WGS) entry which is preliminary data.</text>
</comment>
<dbReference type="PANTHER" id="PTHR24159">
    <property type="match status" value="1"/>
</dbReference>
<accession>A0ABR2JQX6</accession>
<name>A0ABR2JQX6_9EUKA</name>
<evidence type="ECO:0000256" key="1">
    <source>
        <dbReference type="SAM" id="Coils"/>
    </source>
</evidence>
<keyword evidence="4" id="KW-1185">Reference proteome</keyword>
<organism evidence="3 4">
    <name type="scientific">Tritrichomonas musculus</name>
    <dbReference type="NCBI Taxonomy" id="1915356"/>
    <lineage>
        <taxon>Eukaryota</taxon>
        <taxon>Metamonada</taxon>
        <taxon>Parabasalia</taxon>
        <taxon>Tritrichomonadida</taxon>
        <taxon>Tritrichomonadidae</taxon>
        <taxon>Tritrichomonas</taxon>
    </lineage>
</organism>